<organism evidence="2 3">
    <name type="scientific">Aspergillus campestris (strain IBT 28561)</name>
    <dbReference type="NCBI Taxonomy" id="1392248"/>
    <lineage>
        <taxon>Eukaryota</taxon>
        <taxon>Fungi</taxon>
        <taxon>Dikarya</taxon>
        <taxon>Ascomycota</taxon>
        <taxon>Pezizomycotina</taxon>
        <taxon>Eurotiomycetes</taxon>
        <taxon>Eurotiomycetidae</taxon>
        <taxon>Eurotiales</taxon>
        <taxon>Aspergillaceae</taxon>
        <taxon>Aspergillus</taxon>
        <taxon>Aspergillus subgen. Circumdati</taxon>
    </lineage>
</organism>
<proteinExistence type="predicted"/>
<feature type="region of interest" description="Disordered" evidence="1">
    <location>
        <begin position="36"/>
        <end position="92"/>
    </location>
</feature>
<feature type="compositionally biased region" description="Basic and acidic residues" evidence="1">
    <location>
        <begin position="36"/>
        <end position="77"/>
    </location>
</feature>
<evidence type="ECO:0000313" key="2">
    <source>
        <dbReference type="EMBL" id="PKY07033.1"/>
    </source>
</evidence>
<gene>
    <name evidence="2" type="ORF">P168DRAFT_86569</name>
</gene>
<feature type="compositionally biased region" description="Low complexity" evidence="1">
    <location>
        <begin position="9"/>
        <end position="21"/>
    </location>
</feature>
<dbReference type="Proteomes" id="UP000234254">
    <property type="component" value="Unassembled WGS sequence"/>
</dbReference>
<dbReference type="AlphaFoldDB" id="A0A2I1DAY4"/>
<accession>A0A2I1DAY4</accession>
<feature type="region of interest" description="Disordered" evidence="1">
    <location>
        <begin position="1"/>
        <end position="23"/>
    </location>
</feature>
<protein>
    <submittedName>
        <fullName evidence="2">Uncharacterized protein</fullName>
    </submittedName>
</protein>
<dbReference type="RefSeq" id="XP_024695627.1">
    <property type="nucleotide sequence ID" value="XM_024842186.1"/>
</dbReference>
<keyword evidence="3" id="KW-1185">Reference proteome</keyword>
<dbReference type="EMBL" id="MSFM01000002">
    <property type="protein sequence ID" value="PKY07033.1"/>
    <property type="molecule type" value="Genomic_DNA"/>
</dbReference>
<evidence type="ECO:0000256" key="1">
    <source>
        <dbReference type="SAM" id="MobiDB-lite"/>
    </source>
</evidence>
<evidence type="ECO:0000313" key="3">
    <source>
        <dbReference type="Proteomes" id="UP000234254"/>
    </source>
</evidence>
<dbReference type="VEuPathDB" id="FungiDB:P168DRAFT_86569"/>
<dbReference type="GeneID" id="36549715"/>
<sequence>MSGWTAAVQSEGTGSTGGQTECQRIEWMDRLRCDGDRRRRRERESRRREENKRKIERRECKSDQEEGRSQERARAREMGSINDGVQVEETSI</sequence>
<reference evidence="2" key="1">
    <citation type="submission" date="2016-12" db="EMBL/GenBank/DDBJ databases">
        <title>The genomes of Aspergillus section Nigri reveals drivers in fungal speciation.</title>
        <authorList>
            <consortium name="DOE Joint Genome Institute"/>
            <person name="Vesth T.C."/>
            <person name="Nybo J."/>
            <person name="Theobald S."/>
            <person name="Brandl J."/>
            <person name="Frisvad J.C."/>
            <person name="Nielsen K.F."/>
            <person name="Lyhne E.K."/>
            <person name="Kogle M.E."/>
            <person name="Kuo A."/>
            <person name="Riley R."/>
            <person name="Clum A."/>
            <person name="Nolan M."/>
            <person name="Lipzen A."/>
            <person name="Salamov A."/>
            <person name="Henrissat B."/>
            <person name="Wiebenga A."/>
            <person name="De vries R.P."/>
            <person name="Grigoriev I.V."/>
            <person name="Mortensen U.H."/>
            <person name="Andersen M.R."/>
            <person name="Baker S.E."/>
        </authorList>
    </citation>
    <scope>NUCLEOTIDE SEQUENCE</scope>
    <source>
        <strain evidence="2">IBT 28561</strain>
    </source>
</reference>
<name>A0A2I1DAY4_ASPC2</name>
<comment type="caution">
    <text evidence="2">The sequence shown here is derived from an EMBL/GenBank/DDBJ whole genome shotgun (WGS) entry which is preliminary data.</text>
</comment>